<evidence type="ECO:0000313" key="4">
    <source>
        <dbReference type="EMBL" id="TFY54854.1"/>
    </source>
</evidence>
<comment type="caution">
    <text evidence="4">The sequence shown here is derived from an EMBL/GenBank/DDBJ whole genome shotgun (WGS) entry which is preliminary data.</text>
</comment>
<evidence type="ECO:0000256" key="3">
    <source>
        <dbReference type="SAM" id="SignalP"/>
    </source>
</evidence>
<dbReference type="InterPro" id="IPR017850">
    <property type="entry name" value="Alkaline_phosphatase_core_sf"/>
</dbReference>
<name>A0A4Y9XX69_9AGAM</name>
<dbReference type="OrthoDB" id="5135119at2759"/>
<feature type="region of interest" description="Disordered" evidence="2">
    <location>
        <begin position="431"/>
        <end position="456"/>
    </location>
</feature>
<feature type="chain" id="PRO_5021317042" description="Acid phosphatase" evidence="3">
    <location>
        <begin position="17"/>
        <end position="479"/>
    </location>
</feature>
<feature type="signal peptide" evidence="3">
    <location>
        <begin position="1"/>
        <end position="16"/>
    </location>
</feature>
<dbReference type="GO" id="GO:0016788">
    <property type="term" value="F:hydrolase activity, acting on ester bonds"/>
    <property type="evidence" value="ECO:0007669"/>
    <property type="project" value="InterPro"/>
</dbReference>
<dbReference type="PANTHER" id="PTHR31956">
    <property type="entry name" value="NON-SPECIFIC PHOSPHOLIPASE C4-RELATED"/>
    <property type="match status" value="1"/>
</dbReference>
<dbReference type="STRING" id="205917.A0A4Y9XX69"/>
<dbReference type="GO" id="GO:0009395">
    <property type="term" value="P:phospholipid catabolic process"/>
    <property type="evidence" value="ECO:0007669"/>
    <property type="project" value="TreeGrafter"/>
</dbReference>
<protein>
    <recommendedName>
        <fullName evidence="6">Acid phosphatase</fullName>
    </recommendedName>
</protein>
<dbReference type="EMBL" id="SEOQ01000980">
    <property type="protein sequence ID" value="TFY54854.1"/>
    <property type="molecule type" value="Genomic_DNA"/>
</dbReference>
<keyword evidence="1" id="KW-0378">Hydrolase</keyword>
<evidence type="ECO:0008006" key="6">
    <source>
        <dbReference type="Google" id="ProtNLM"/>
    </source>
</evidence>
<keyword evidence="3" id="KW-0732">Signal</keyword>
<feature type="compositionally biased region" description="Low complexity" evidence="2">
    <location>
        <begin position="431"/>
        <end position="443"/>
    </location>
</feature>
<evidence type="ECO:0000256" key="1">
    <source>
        <dbReference type="ARBA" id="ARBA00022801"/>
    </source>
</evidence>
<sequence length="479" mass="50497">MMQLLNFALLLPAVYAAQAPAFVKPAPGPTVASPNNGGPSDGSLPKPTVVQGKQFDRFIQIWLENTDFESANSTATFANLAKQGILLDQFYAVTHPSEPNYVAAVGGDFWGMADDNLYNIPSNISTVVDLLEAKNISWASYQETMPTDGYAGFNFTSPNYLNTSAPAYTYYVRKHNPLIIYDSVAGVPARAKLHRNFNDFAADVNASALPQWLFVTPNLVDDAHDTTIDFAAQWLDYWLAPLLNDTRFNDNRTLILLTFDETETYTVNNRVFTLLLGGAVPDNLRGTVDSTYYSHYSALSSVQANWGLDSLGRGDTNKYVFALLSSSFAGTDVESRTMSNVFAAVAAVTGYQNVNITGAAIPLTNLTGTIPGPLNPNQFVPFSAPNTSAVGAGGGPVFVAPGVNTNLTIDKMPAPVNLTAANETVPAAGAANASASGSAPGPSGSAGAGGKSSSAERRVERVGVVGAVGALVGVVALFV</sequence>
<dbReference type="Gene3D" id="3.40.720.10">
    <property type="entry name" value="Alkaline Phosphatase, subunit A"/>
    <property type="match status" value="1"/>
</dbReference>
<dbReference type="Pfam" id="PF04185">
    <property type="entry name" value="Phosphoesterase"/>
    <property type="match status" value="1"/>
</dbReference>
<dbReference type="InterPro" id="IPR007312">
    <property type="entry name" value="Phosphoesterase"/>
</dbReference>
<organism evidence="4 5">
    <name type="scientific">Dentipellis fragilis</name>
    <dbReference type="NCBI Taxonomy" id="205917"/>
    <lineage>
        <taxon>Eukaryota</taxon>
        <taxon>Fungi</taxon>
        <taxon>Dikarya</taxon>
        <taxon>Basidiomycota</taxon>
        <taxon>Agaricomycotina</taxon>
        <taxon>Agaricomycetes</taxon>
        <taxon>Russulales</taxon>
        <taxon>Hericiaceae</taxon>
        <taxon>Dentipellis</taxon>
    </lineage>
</organism>
<reference evidence="4 5" key="1">
    <citation type="submission" date="2019-02" db="EMBL/GenBank/DDBJ databases">
        <title>Genome sequencing of the rare red list fungi Dentipellis fragilis.</title>
        <authorList>
            <person name="Buettner E."/>
            <person name="Kellner H."/>
        </authorList>
    </citation>
    <scope>NUCLEOTIDE SEQUENCE [LARGE SCALE GENOMIC DNA]</scope>
    <source>
        <strain evidence="4 5">DSM 105465</strain>
    </source>
</reference>
<accession>A0A4Y9XX69</accession>
<dbReference type="AlphaFoldDB" id="A0A4Y9XX69"/>
<evidence type="ECO:0000256" key="2">
    <source>
        <dbReference type="SAM" id="MobiDB-lite"/>
    </source>
</evidence>
<gene>
    <name evidence="4" type="ORF">EVG20_g9541</name>
</gene>
<keyword evidence="5" id="KW-1185">Reference proteome</keyword>
<dbReference type="PANTHER" id="PTHR31956:SF8">
    <property type="entry name" value="ACID PHOSPHATASE PHOA (AFU_ORTHOLOGUE AFUA_1G03570)"/>
    <property type="match status" value="1"/>
</dbReference>
<evidence type="ECO:0000313" key="5">
    <source>
        <dbReference type="Proteomes" id="UP000298327"/>
    </source>
</evidence>
<proteinExistence type="predicted"/>
<dbReference type="Proteomes" id="UP000298327">
    <property type="component" value="Unassembled WGS sequence"/>
</dbReference>